<dbReference type="Pfam" id="PF01408">
    <property type="entry name" value="GFO_IDH_MocA"/>
    <property type="match status" value="1"/>
</dbReference>
<reference evidence="4 5" key="1">
    <citation type="submission" date="2019-03" db="EMBL/GenBank/DDBJ databases">
        <title>Genomic Encyclopedia of Archaeal and Bacterial Type Strains, Phase II (KMG-II): from individual species to whole genera.</title>
        <authorList>
            <person name="Goeker M."/>
        </authorList>
    </citation>
    <scope>NUCLEOTIDE SEQUENCE [LARGE SCALE GENOMIC DNA]</scope>
    <source>
        <strain evidence="4 5">DSM 45499</strain>
    </source>
</reference>
<dbReference type="InterPro" id="IPR000683">
    <property type="entry name" value="Gfo/Idh/MocA-like_OxRdtase_N"/>
</dbReference>
<feature type="compositionally biased region" description="Basic and acidic residues" evidence="1">
    <location>
        <begin position="10"/>
        <end position="20"/>
    </location>
</feature>
<dbReference type="InterPro" id="IPR051450">
    <property type="entry name" value="Gfo/Idh/MocA_Oxidoreductases"/>
</dbReference>
<dbReference type="InterPro" id="IPR055170">
    <property type="entry name" value="GFO_IDH_MocA-like_dom"/>
</dbReference>
<feature type="domain" description="GFO/IDH/MocA-like oxidoreductase" evidence="3">
    <location>
        <begin position="176"/>
        <end position="303"/>
    </location>
</feature>
<dbReference type="GO" id="GO:0000166">
    <property type="term" value="F:nucleotide binding"/>
    <property type="evidence" value="ECO:0007669"/>
    <property type="project" value="InterPro"/>
</dbReference>
<dbReference type="Proteomes" id="UP000294927">
    <property type="component" value="Unassembled WGS sequence"/>
</dbReference>
<organism evidence="4 5">
    <name type="scientific">Actinophytocola oryzae</name>
    <dbReference type="NCBI Taxonomy" id="502181"/>
    <lineage>
        <taxon>Bacteria</taxon>
        <taxon>Bacillati</taxon>
        <taxon>Actinomycetota</taxon>
        <taxon>Actinomycetes</taxon>
        <taxon>Pseudonocardiales</taxon>
        <taxon>Pseudonocardiaceae</taxon>
    </lineage>
</organism>
<evidence type="ECO:0000259" key="2">
    <source>
        <dbReference type="Pfam" id="PF01408"/>
    </source>
</evidence>
<proteinExistence type="predicted"/>
<dbReference type="EMBL" id="SOCP01000016">
    <property type="protein sequence ID" value="TDV43123.1"/>
    <property type="molecule type" value="Genomic_DNA"/>
</dbReference>
<accession>A0A4R7V1E7</accession>
<dbReference type="SUPFAM" id="SSF55347">
    <property type="entry name" value="Glyceraldehyde-3-phosphate dehydrogenase-like, C-terminal domain"/>
    <property type="match status" value="1"/>
</dbReference>
<dbReference type="PANTHER" id="PTHR43377:SF1">
    <property type="entry name" value="BILIVERDIN REDUCTASE A"/>
    <property type="match status" value="1"/>
</dbReference>
<dbReference type="PANTHER" id="PTHR43377">
    <property type="entry name" value="BILIVERDIN REDUCTASE A"/>
    <property type="match status" value="1"/>
</dbReference>
<evidence type="ECO:0000313" key="4">
    <source>
        <dbReference type="EMBL" id="TDV43123.1"/>
    </source>
</evidence>
<evidence type="ECO:0000313" key="5">
    <source>
        <dbReference type="Proteomes" id="UP000294927"/>
    </source>
</evidence>
<dbReference type="OrthoDB" id="9792085at2"/>
<dbReference type="AlphaFoldDB" id="A0A4R7V1E7"/>
<dbReference type="Gene3D" id="3.40.50.720">
    <property type="entry name" value="NAD(P)-binding Rossmann-like Domain"/>
    <property type="match status" value="1"/>
</dbReference>
<protein>
    <submittedName>
        <fullName evidence="4">Putative dehydrogenase</fullName>
    </submittedName>
</protein>
<feature type="domain" description="Gfo/Idh/MocA-like oxidoreductase N-terminal" evidence="2">
    <location>
        <begin position="56"/>
        <end position="160"/>
    </location>
</feature>
<evidence type="ECO:0000259" key="3">
    <source>
        <dbReference type="Pfam" id="PF22725"/>
    </source>
</evidence>
<evidence type="ECO:0000256" key="1">
    <source>
        <dbReference type="SAM" id="MobiDB-lite"/>
    </source>
</evidence>
<feature type="region of interest" description="Disordered" evidence="1">
    <location>
        <begin position="1"/>
        <end position="37"/>
    </location>
</feature>
<name>A0A4R7V1E7_9PSEU</name>
<dbReference type="Gene3D" id="3.30.360.10">
    <property type="entry name" value="Dihydrodipicolinate Reductase, domain 2"/>
    <property type="match status" value="1"/>
</dbReference>
<dbReference type="InterPro" id="IPR036291">
    <property type="entry name" value="NAD(P)-bd_dom_sf"/>
</dbReference>
<keyword evidence="5" id="KW-1185">Reference proteome</keyword>
<dbReference type="Pfam" id="PF22725">
    <property type="entry name" value="GFO_IDH_MocA_C3"/>
    <property type="match status" value="1"/>
</dbReference>
<dbReference type="SUPFAM" id="SSF51735">
    <property type="entry name" value="NAD(P)-binding Rossmann-fold domains"/>
    <property type="match status" value="1"/>
</dbReference>
<sequence length="403" mass="43536">MTGSKAGRALPDRASGEREANQPQVRHPTEPLLANATDTVNSGEAVRIAMISWAHVHAEFRARAISEVPGAEIVAIADDDEARGRAAARRWGVDDVTTDWRELVNRDDIDVVMVHSENADHVDAVVAAARAGKHVFCEKPIATTVDDARAMADAVREAGVEGTAAFVSRFAKEADRAKAIVDSGVLGRVIFTRSVIGLAGIAEIGCPPDMVEWMSDRTKNGGGAWIDEGSHGIDLLRWLVGDITEISAFTANRDKPGIEAEDVALAMVRYENGALGEIATAWSMNIDIRMRNILEIYGTDGTLVMHATDPVPRVEVYRGGEQELYRGWTVPVIEPGQAEPHDYSSWAPHVHHYKREVASYLDRVARDERPYGPTLDDGLACLEVIAAGYESAAKGGTAIQVAG</sequence>
<comment type="caution">
    <text evidence="4">The sequence shown here is derived from an EMBL/GenBank/DDBJ whole genome shotgun (WGS) entry which is preliminary data.</text>
</comment>
<gene>
    <name evidence="4" type="ORF">CLV71_11657</name>
</gene>